<accession>A0ABS1D5M5</accession>
<keyword evidence="4" id="KW-1185">Reference proteome</keyword>
<dbReference type="InterPro" id="IPR000727">
    <property type="entry name" value="T_SNARE_dom"/>
</dbReference>
<dbReference type="RefSeq" id="WP_158292013.1">
    <property type="nucleotide sequence ID" value="NZ_SMOA01000029.1"/>
</dbReference>
<evidence type="ECO:0000313" key="4">
    <source>
        <dbReference type="Proteomes" id="UP000697995"/>
    </source>
</evidence>
<reference evidence="3 4" key="1">
    <citation type="journal article" date="2020" name="Microorganisms">
        <title>Osmotic Adaptation and Compatible Solute Biosynthesis of Phototrophic Bacteria as Revealed from Genome Analyses.</title>
        <authorList>
            <person name="Imhoff J.F."/>
            <person name="Rahn T."/>
            <person name="Kunzel S."/>
            <person name="Keller A."/>
            <person name="Neulinger S.C."/>
        </authorList>
    </citation>
    <scope>NUCLEOTIDE SEQUENCE [LARGE SCALE GENOMIC DNA]</scope>
    <source>
        <strain evidence="3 4">DSM 15382</strain>
    </source>
</reference>
<evidence type="ECO:0000313" key="3">
    <source>
        <dbReference type="EMBL" id="MBK1661397.1"/>
    </source>
</evidence>
<comment type="caution">
    <text evidence="3">The sequence shown here is derived from an EMBL/GenBank/DDBJ whole genome shotgun (WGS) entry which is preliminary data.</text>
</comment>
<dbReference type="Proteomes" id="UP000697995">
    <property type="component" value="Unassembled WGS sequence"/>
</dbReference>
<evidence type="ECO:0000259" key="2">
    <source>
        <dbReference type="PROSITE" id="PS50192"/>
    </source>
</evidence>
<organism evidence="3 4">
    <name type="scientific">Paracraurococcus ruber</name>
    <dbReference type="NCBI Taxonomy" id="77675"/>
    <lineage>
        <taxon>Bacteria</taxon>
        <taxon>Pseudomonadati</taxon>
        <taxon>Pseudomonadota</taxon>
        <taxon>Alphaproteobacteria</taxon>
        <taxon>Acetobacterales</taxon>
        <taxon>Roseomonadaceae</taxon>
        <taxon>Paracraurococcus</taxon>
    </lineage>
</organism>
<protein>
    <recommendedName>
        <fullName evidence="2">t-SNARE coiled-coil homology domain-containing protein</fullName>
    </recommendedName>
</protein>
<dbReference type="Gene3D" id="1.10.287.950">
    <property type="entry name" value="Methyl-accepting chemotaxis protein"/>
    <property type="match status" value="1"/>
</dbReference>
<dbReference type="PROSITE" id="PS50192">
    <property type="entry name" value="T_SNARE"/>
    <property type="match status" value="1"/>
</dbReference>
<evidence type="ECO:0000256" key="1">
    <source>
        <dbReference type="ARBA" id="ARBA00029447"/>
    </source>
</evidence>
<comment type="similarity">
    <text evidence="1">Belongs to the methyl-accepting chemotaxis (MCP) protein family.</text>
</comment>
<feature type="domain" description="T-SNARE coiled-coil homology" evidence="2">
    <location>
        <begin position="1"/>
        <end position="47"/>
    </location>
</feature>
<name>A0ABS1D5M5_9PROT</name>
<sequence length="89" mass="9105">MVGEVDQIATTIAAAVEEQGAATQEIARNVAEAATGTRAVSDNIVHVNAGARDTAGALRTLQESTVRVAHQGATLREEVAGLVRGLRAA</sequence>
<gene>
    <name evidence="3" type="ORF">CKO45_24625</name>
</gene>
<dbReference type="EMBL" id="NRSG01000296">
    <property type="protein sequence ID" value="MBK1661397.1"/>
    <property type="molecule type" value="Genomic_DNA"/>
</dbReference>
<dbReference type="SUPFAM" id="SSF58104">
    <property type="entry name" value="Methyl-accepting chemotaxis protein (MCP) signaling domain"/>
    <property type="match status" value="1"/>
</dbReference>
<proteinExistence type="inferred from homology"/>